<keyword evidence="1" id="KW-1133">Transmembrane helix</keyword>
<proteinExistence type="predicted"/>
<evidence type="ECO:0000313" key="3">
    <source>
        <dbReference type="Proteomes" id="UP001500556"/>
    </source>
</evidence>
<evidence type="ECO:0000313" key="2">
    <source>
        <dbReference type="EMBL" id="GAA4722256.1"/>
    </source>
</evidence>
<keyword evidence="3" id="KW-1185">Reference proteome</keyword>
<protein>
    <submittedName>
        <fullName evidence="2">Uncharacterized protein</fullName>
    </submittedName>
</protein>
<feature type="transmembrane region" description="Helical" evidence="1">
    <location>
        <begin position="29"/>
        <end position="47"/>
    </location>
</feature>
<accession>A0ABP8Y5Z3</accession>
<dbReference type="Proteomes" id="UP001500556">
    <property type="component" value="Unassembled WGS sequence"/>
</dbReference>
<keyword evidence="1" id="KW-0472">Membrane</keyword>
<gene>
    <name evidence="2" type="ORF">GCM10025782_20270</name>
</gene>
<sequence>MTPAGTVQFWTLPVAEKVWTVSVVAAEDGVAAMTAAAVIVLTVTPAASRRQRSELMEVGVLSVRYQPRSGPPK</sequence>
<comment type="caution">
    <text evidence="2">The sequence shown here is derived from an EMBL/GenBank/DDBJ whole genome shotgun (WGS) entry which is preliminary data.</text>
</comment>
<evidence type="ECO:0000256" key="1">
    <source>
        <dbReference type="SAM" id="Phobius"/>
    </source>
</evidence>
<reference evidence="3" key="1">
    <citation type="journal article" date="2019" name="Int. J. Syst. Evol. Microbiol.">
        <title>The Global Catalogue of Microorganisms (GCM) 10K type strain sequencing project: providing services to taxonomists for standard genome sequencing and annotation.</title>
        <authorList>
            <consortium name="The Broad Institute Genomics Platform"/>
            <consortium name="The Broad Institute Genome Sequencing Center for Infectious Disease"/>
            <person name="Wu L."/>
            <person name="Ma J."/>
        </authorList>
    </citation>
    <scope>NUCLEOTIDE SEQUENCE [LARGE SCALE GENOMIC DNA]</scope>
    <source>
        <strain evidence="3">JCM 18961</strain>
    </source>
</reference>
<organism evidence="2 3">
    <name type="scientific">Pedococcus ginsenosidimutans</name>
    <dbReference type="NCBI Taxonomy" id="490570"/>
    <lineage>
        <taxon>Bacteria</taxon>
        <taxon>Bacillati</taxon>
        <taxon>Actinomycetota</taxon>
        <taxon>Actinomycetes</taxon>
        <taxon>Micrococcales</taxon>
        <taxon>Intrasporangiaceae</taxon>
        <taxon>Pedococcus</taxon>
    </lineage>
</organism>
<keyword evidence="1" id="KW-0812">Transmembrane</keyword>
<name>A0ABP8Y5Z3_9MICO</name>
<dbReference type="EMBL" id="BAABLO010000005">
    <property type="protein sequence ID" value="GAA4722256.1"/>
    <property type="molecule type" value="Genomic_DNA"/>
</dbReference>